<dbReference type="SUPFAM" id="SSF55257">
    <property type="entry name" value="RBP11-like subunits of RNA polymerase"/>
    <property type="match status" value="1"/>
</dbReference>
<dbReference type="FunFam" id="1.10.150.20:FF:000001">
    <property type="entry name" value="DNA-directed RNA polymerase subunit alpha"/>
    <property type="match status" value="1"/>
</dbReference>
<dbReference type="Pfam" id="PF03118">
    <property type="entry name" value="RNA_pol_A_CTD"/>
    <property type="match status" value="1"/>
</dbReference>
<dbReference type="InterPro" id="IPR011263">
    <property type="entry name" value="DNA-dir_RNA_pol_RpoA/D/Rpb3"/>
</dbReference>
<dbReference type="HAMAP" id="MF_00059">
    <property type="entry name" value="RNApol_bact_RpoA"/>
    <property type="match status" value="1"/>
</dbReference>
<evidence type="ECO:0000256" key="5">
    <source>
        <dbReference type="ARBA" id="ARBA00022679"/>
    </source>
</evidence>
<protein>
    <recommendedName>
        <fullName evidence="3">DNA-directed RNA polymerase</fullName>
        <ecNumber evidence="3">2.7.7.6</ecNumber>
    </recommendedName>
    <alternativeName>
        <fullName evidence="8">Plastid-encoded RNA polymerase subunit alpha</fullName>
    </alternativeName>
</protein>
<keyword evidence="4 11" id="KW-0240">DNA-directed RNA polymerase</keyword>
<evidence type="ECO:0000313" key="12">
    <source>
        <dbReference type="Proteomes" id="UP000837675"/>
    </source>
</evidence>
<comment type="caution">
    <text evidence="11">The sequence shown here is derived from an EMBL/GenBank/DDBJ whole genome shotgun (WGS) entry which is preliminary data.</text>
</comment>
<dbReference type="Pfam" id="PF01000">
    <property type="entry name" value="RNA_pol_A_bac"/>
    <property type="match status" value="1"/>
</dbReference>
<proteinExistence type="inferred from homology"/>
<dbReference type="NCBIfam" id="TIGR02027">
    <property type="entry name" value="rpoA"/>
    <property type="match status" value="1"/>
</dbReference>
<sequence length="343" mass="38074">VIEKTNKAVAANWASLLKPAEYFLSNVTGNESVFRIEPLERGFGVTLGNALRRIMLSSLQGAAIVAVKIQGVSHEFTSIPGVKEDVTDIILNIKNIVFNNATCDRRNLRLVAQGPCVVTAGMIEETADLQVVNKDLVICTLDKNSNLNMELTVATGKGYIPANAHIFEELPIGTIPVDSIFSPVRRVTYKVENSRVGAETEFDRLFLTIETNGAIPADMALGLAAKIMQDQLQVFINFQDIDNIKEPEEEKLPFDVNLLRKIDDLELSVRSQNCLKNENIVYIGDLVTKTESKMLQTPNFGKKSLNELKEVLAVMNLKFGMEVPGGWPPKNLQELIQKYENKL</sequence>
<dbReference type="Pfam" id="PF01193">
    <property type="entry name" value="RNA_pol_L"/>
    <property type="match status" value="1"/>
</dbReference>
<dbReference type="Gene3D" id="2.170.120.12">
    <property type="entry name" value="DNA-directed RNA polymerase, insert domain"/>
    <property type="match status" value="1"/>
</dbReference>
<dbReference type="GO" id="GO:0005737">
    <property type="term" value="C:cytoplasm"/>
    <property type="evidence" value="ECO:0007669"/>
    <property type="project" value="UniProtKB-ARBA"/>
</dbReference>
<comment type="catalytic activity">
    <reaction evidence="9">
        <text>RNA(n) + a ribonucleoside 5'-triphosphate = RNA(n+1) + diphosphate</text>
        <dbReference type="Rhea" id="RHEA:21248"/>
        <dbReference type="Rhea" id="RHEA-COMP:14527"/>
        <dbReference type="Rhea" id="RHEA-COMP:17342"/>
        <dbReference type="ChEBI" id="CHEBI:33019"/>
        <dbReference type="ChEBI" id="CHEBI:61557"/>
        <dbReference type="ChEBI" id="CHEBI:140395"/>
        <dbReference type="EC" id="2.7.7.6"/>
    </reaction>
</comment>
<dbReference type="InterPro" id="IPR011262">
    <property type="entry name" value="DNA-dir_RNA_pol_insert"/>
</dbReference>
<dbReference type="GO" id="GO:0003899">
    <property type="term" value="F:DNA-directed RNA polymerase activity"/>
    <property type="evidence" value="ECO:0007669"/>
    <property type="project" value="UniProtKB-EC"/>
</dbReference>
<dbReference type="NCBIfam" id="NF003513">
    <property type="entry name" value="PRK05182.1-2"/>
    <property type="match status" value="1"/>
</dbReference>
<comment type="function">
    <text evidence="1">DNA-dependent RNA polymerase catalyzes the transcription of DNA into RNA using the four ribonucleoside triphosphates as substrates.</text>
</comment>
<dbReference type="GO" id="GO:0000428">
    <property type="term" value="C:DNA-directed RNA polymerase complex"/>
    <property type="evidence" value="ECO:0007669"/>
    <property type="project" value="UniProtKB-KW"/>
</dbReference>
<evidence type="ECO:0000256" key="7">
    <source>
        <dbReference type="ARBA" id="ARBA00023163"/>
    </source>
</evidence>
<evidence type="ECO:0000313" key="11">
    <source>
        <dbReference type="EMBL" id="CAG7590027.1"/>
    </source>
</evidence>
<dbReference type="SUPFAM" id="SSF56553">
    <property type="entry name" value="Insert subdomain of RNA polymerase alpha subunit"/>
    <property type="match status" value="1"/>
</dbReference>
<feature type="non-terminal residue" evidence="11">
    <location>
        <position position="1"/>
    </location>
</feature>
<dbReference type="InterPro" id="IPR036643">
    <property type="entry name" value="RNApol_insert_sf"/>
</dbReference>
<dbReference type="GO" id="GO:0046983">
    <property type="term" value="F:protein dimerization activity"/>
    <property type="evidence" value="ECO:0007669"/>
    <property type="project" value="InterPro"/>
</dbReference>
<feature type="domain" description="DNA-directed RNA polymerase RpoA/D/Rpb3-type" evidence="10">
    <location>
        <begin position="31"/>
        <end position="238"/>
    </location>
</feature>
<keyword evidence="5" id="KW-0808">Transferase</keyword>
<evidence type="ECO:0000256" key="8">
    <source>
        <dbReference type="ARBA" id="ARBA00031776"/>
    </source>
</evidence>
<keyword evidence="12" id="KW-1185">Reference proteome</keyword>
<dbReference type="FunFam" id="2.170.120.12:FF:000001">
    <property type="entry name" value="DNA-directed RNA polymerase subunit alpha"/>
    <property type="match status" value="1"/>
</dbReference>
<evidence type="ECO:0000256" key="4">
    <source>
        <dbReference type="ARBA" id="ARBA00022478"/>
    </source>
</evidence>
<organism evidence="11 12">
    <name type="scientific">Hyalomma marginatum</name>
    <dbReference type="NCBI Taxonomy" id="34627"/>
    <lineage>
        <taxon>Eukaryota</taxon>
        <taxon>Metazoa</taxon>
        <taxon>Ecdysozoa</taxon>
        <taxon>Arthropoda</taxon>
        <taxon>Chelicerata</taxon>
        <taxon>Arachnida</taxon>
        <taxon>Acari</taxon>
        <taxon>Parasitiformes</taxon>
        <taxon>Ixodida</taxon>
        <taxon>Ixodoidea</taxon>
        <taxon>Ixodidae</taxon>
        <taxon>Hyalomminae</taxon>
        <taxon>Hyalomma</taxon>
    </lineage>
</organism>
<dbReference type="SMART" id="SM00662">
    <property type="entry name" value="RPOLD"/>
    <property type="match status" value="1"/>
</dbReference>
<name>A0A8S4BVG2_9ACAR</name>
<dbReference type="SUPFAM" id="SSF47789">
    <property type="entry name" value="C-terminal domain of RNA polymerase alpha subunit"/>
    <property type="match status" value="1"/>
</dbReference>
<dbReference type="InterPro" id="IPR036603">
    <property type="entry name" value="RBP11-like"/>
</dbReference>
<dbReference type="Proteomes" id="UP000837675">
    <property type="component" value="Unassembled WGS sequence"/>
</dbReference>
<evidence type="ECO:0000256" key="6">
    <source>
        <dbReference type="ARBA" id="ARBA00022695"/>
    </source>
</evidence>
<evidence type="ECO:0000256" key="3">
    <source>
        <dbReference type="ARBA" id="ARBA00012418"/>
    </source>
</evidence>
<evidence type="ECO:0000256" key="1">
    <source>
        <dbReference type="ARBA" id="ARBA00004026"/>
    </source>
</evidence>
<dbReference type="GO" id="GO:0006351">
    <property type="term" value="P:DNA-templated transcription"/>
    <property type="evidence" value="ECO:0007669"/>
    <property type="project" value="InterPro"/>
</dbReference>
<dbReference type="EC" id="2.7.7.6" evidence="3"/>
<keyword evidence="6" id="KW-0548">Nucleotidyltransferase</keyword>
<evidence type="ECO:0000259" key="10">
    <source>
        <dbReference type="SMART" id="SM00662"/>
    </source>
</evidence>
<evidence type="ECO:0000256" key="2">
    <source>
        <dbReference type="ARBA" id="ARBA00007123"/>
    </source>
</evidence>
<dbReference type="CDD" id="cd06928">
    <property type="entry name" value="RNAP_alpha_NTD"/>
    <property type="match status" value="1"/>
</dbReference>
<dbReference type="InterPro" id="IPR011773">
    <property type="entry name" value="DNA-dir_RpoA"/>
</dbReference>
<dbReference type="GO" id="GO:0003677">
    <property type="term" value="F:DNA binding"/>
    <property type="evidence" value="ECO:0007669"/>
    <property type="project" value="InterPro"/>
</dbReference>
<dbReference type="EMBL" id="CAJVAF010000082">
    <property type="protein sequence ID" value="CAG7590027.1"/>
    <property type="molecule type" value="Genomic_DNA"/>
</dbReference>
<accession>A0A8S4BVG2</accession>
<keyword evidence="7" id="KW-0804">Transcription</keyword>
<dbReference type="Gene3D" id="1.10.150.20">
    <property type="entry name" value="5' to 3' exonuclease, C-terminal subdomain"/>
    <property type="match status" value="1"/>
</dbReference>
<reference evidence="11" key="1">
    <citation type="submission" date="2021-06" db="EMBL/GenBank/DDBJ databases">
        <authorList>
            <person name="Nardi T."/>
            <person name="Nardi T."/>
        </authorList>
    </citation>
    <scope>NUCLEOTIDE SEQUENCE</scope>
</reference>
<gene>
    <name evidence="11" type="ORF">MHYMCMPASI_00229</name>
</gene>
<dbReference type="NCBIfam" id="NF003519">
    <property type="entry name" value="PRK05182.2-5"/>
    <property type="match status" value="1"/>
</dbReference>
<evidence type="ECO:0000256" key="9">
    <source>
        <dbReference type="ARBA" id="ARBA00048552"/>
    </source>
</evidence>
<dbReference type="AlphaFoldDB" id="A0A8S4BVG2"/>
<dbReference type="Gene3D" id="3.30.1360.10">
    <property type="entry name" value="RNA polymerase, RBP11-like subunit"/>
    <property type="match status" value="1"/>
</dbReference>
<dbReference type="InterPro" id="IPR011260">
    <property type="entry name" value="RNAP_asu_C"/>
</dbReference>
<comment type="similarity">
    <text evidence="2">Belongs to the RNA polymerase alpha chain family.</text>
</comment>